<evidence type="ECO:0000256" key="3">
    <source>
        <dbReference type="ARBA" id="ARBA00023082"/>
    </source>
</evidence>
<comment type="similarity">
    <text evidence="1">Belongs to the sigma-70 factor family. ECF subfamily.</text>
</comment>
<protein>
    <submittedName>
        <fullName evidence="7">Sigma-70 family RNA polymerase sigma factor</fullName>
    </submittedName>
</protein>
<evidence type="ECO:0000256" key="2">
    <source>
        <dbReference type="ARBA" id="ARBA00023015"/>
    </source>
</evidence>
<dbReference type="GO" id="GO:0006352">
    <property type="term" value="P:DNA-templated transcription initiation"/>
    <property type="evidence" value="ECO:0007669"/>
    <property type="project" value="InterPro"/>
</dbReference>
<dbReference type="Proteomes" id="UP000886883">
    <property type="component" value="Unassembled WGS sequence"/>
</dbReference>
<keyword evidence="4" id="KW-0238">DNA-binding</keyword>
<evidence type="ECO:0000256" key="4">
    <source>
        <dbReference type="ARBA" id="ARBA00023125"/>
    </source>
</evidence>
<dbReference type="Gene3D" id="1.10.1740.10">
    <property type="match status" value="1"/>
</dbReference>
<dbReference type="InterPro" id="IPR013325">
    <property type="entry name" value="RNA_pol_sigma_r2"/>
</dbReference>
<dbReference type="InterPro" id="IPR039425">
    <property type="entry name" value="RNA_pol_sigma-70-like"/>
</dbReference>
<name>A0A9D2SEH7_9FIRM</name>
<dbReference type="PANTHER" id="PTHR43133">
    <property type="entry name" value="RNA POLYMERASE ECF-TYPE SIGMA FACTO"/>
    <property type="match status" value="1"/>
</dbReference>
<dbReference type="Pfam" id="PF07638">
    <property type="entry name" value="Sigma70_ECF"/>
    <property type="match status" value="1"/>
</dbReference>
<feature type="domain" description="RNA polymerase sigma-70 ECF-like HTH" evidence="6">
    <location>
        <begin position="66"/>
        <end position="180"/>
    </location>
</feature>
<dbReference type="InterPro" id="IPR013324">
    <property type="entry name" value="RNA_pol_sigma_r3/r4-like"/>
</dbReference>
<dbReference type="GO" id="GO:0003677">
    <property type="term" value="F:DNA binding"/>
    <property type="evidence" value="ECO:0007669"/>
    <property type="project" value="UniProtKB-KW"/>
</dbReference>
<reference evidence="7" key="2">
    <citation type="submission" date="2021-04" db="EMBL/GenBank/DDBJ databases">
        <authorList>
            <person name="Gilroy R."/>
        </authorList>
    </citation>
    <scope>NUCLEOTIDE SEQUENCE</scope>
    <source>
        <strain evidence="7">USAMLcec3-2134</strain>
    </source>
</reference>
<dbReference type="InterPro" id="IPR053812">
    <property type="entry name" value="HTH_Sigma70_ECF-like"/>
</dbReference>
<dbReference type="SUPFAM" id="SSF88946">
    <property type="entry name" value="Sigma2 domain of RNA polymerase sigma factors"/>
    <property type="match status" value="1"/>
</dbReference>
<evidence type="ECO:0000313" key="7">
    <source>
        <dbReference type="EMBL" id="HJB91687.1"/>
    </source>
</evidence>
<dbReference type="Gene3D" id="1.10.10.10">
    <property type="entry name" value="Winged helix-like DNA-binding domain superfamily/Winged helix DNA-binding domain"/>
    <property type="match status" value="1"/>
</dbReference>
<accession>A0A9D2SEH7</accession>
<dbReference type="SUPFAM" id="SSF88659">
    <property type="entry name" value="Sigma3 and sigma4 domains of RNA polymerase sigma factors"/>
    <property type="match status" value="1"/>
</dbReference>
<dbReference type="EMBL" id="DWXE01000039">
    <property type="protein sequence ID" value="HJB91687.1"/>
    <property type="molecule type" value="Genomic_DNA"/>
</dbReference>
<keyword evidence="5" id="KW-0804">Transcription</keyword>
<proteinExistence type="inferred from homology"/>
<evidence type="ECO:0000256" key="1">
    <source>
        <dbReference type="ARBA" id="ARBA00010641"/>
    </source>
</evidence>
<dbReference type="NCBIfam" id="TIGR02937">
    <property type="entry name" value="sigma70-ECF"/>
    <property type="match status" value="1"/>
</dbReference>
<keyword evidence="3" id="KW-0731">Sigma factor</keyword>
<gene>
    <name evidence="7" type="ORF">H9763_09540</name>
</gene>
<keyword evidence="2" id="KW-0805">Transcription regulation</keyword>
<evidence type="ECO:0000256" key="5">
    <source>
        <dbReference type="ARBA" id="ARBA00023163"/>
    </source>
</evidence>
<evidence type="ECO:0000313" key="8">
    <source>
        <dbReference type="Proteomes" id="UP000886883"/>
    </source>
</evidence>
<dbReference type="InterPro" id="IPR036388">
    <property type="entry name" value="WH-like_DNA-bd_sf"/>
</dbReference>
<organism evidence="7 8">
    <name type="scientific">Candidatus Eisenbergiella merdigallinarum</name>
    <dbReference type="NCBI Taxonomy" id="2838552"/>
    <lineage>
        <taxon>Bacteria</taxon>
        <taxon>Bacillati</taxon>
        <taxon>Bacillota</taxon>
        <taxon>Clostridia</taxon>
        <taxon>Lachnospirales</taxon>
        <taxon>Lachnospiraceae</taxon>
        <taxon>Eisenbergiella</taxon>
    </lineage>
</organism>
<dbReference type="GO" id="GO:0016987">
    <property type="term" value="F:sigma factor activity"/>
    <property type="evidence" value="ECO:0007669"/>
    <property type="project" value="UniProtKB-KW"/>
</dbReference>
<comment type="caution">
    <text evidence="7">The sequence shown here is derived from an EMBL/GenBank/DDBJ whole genome shotgun (WGS) entry which is preliminary data.</text>
</comment>
<dbReference type="InterPro" id="IPR014284">
    <property type="entry name" value="RNA_pol_sigma-70_dom"/>
</dbReference>
<dbReference type="AlphaFoldDB" id="A0A9D2SEH7"/>
<evidence type="ECO:0000259" key="6">
    <source>
        <dbReference type="Pfam" id="PF07638"/>
    </source>
</evidence>
<sequence length="186" mass="21376">MEDGKIIDLYWARNETAIAETDRKYGGYCRSLSMRILKSREDCEECVNDTWLRAWDSMPPGRPSCLCAFLGKITRNLSISRYRKNRAEKRGGGEVELVLTELEDCIPGAGSVEEEVEGKELAESIDRFLRGLGAESRNIFVRRYFYLDSVKEVAGRFGVSESKVKSLLFRLRNRLREHLEKEGIEL</sequence>
<dbReference type="PANTHER" id="PTHR43133:SF8">
    <property type="entry name" value="RNA POLYMERASE SIGMA FACTOR HI_1459-RELATED"/>
    <property type="match status" value="1"/>
</dbReference>
<reference evidence="7" key="1">
    <citation type="journal article" date="2021" name="PeerJ">
        <title>Extensive microbial diversity within the chicken gut microbiome revealed by metagenomics and culture.</title>
        <authorList>
            <person name="Gilroy R."/>
            <person name="Ravi A."/>
            <person name="Getino M."/>
            <person name="Pursley I."/>
            <person name="Horton D.L."/>
            <person name="Alikhan N.F."/>
            <person name="Baker D."/>
            <person name="Gharbi K."/>
            <person name="Hall N."/>
            <person name="Watson M."/>
            <person name="Adriaenssens E.M."/>
            <person name="Foster-Nyarko E."/>
            <person name="Jarju S."/>
            <person name="Secka A."/>
            <person name="Antonio M."/>
            <person name="Oren A."/>
            <person name="Chaudhuri R.R."/>
            <person name="La Ragione R."/>
            <person name="Hildebrand F."/>
            <person name="Pallen M.J."/>
        </authorList>
    </citation>
    <scope>NUCLEOTIDE SEQUENCE</scope>
    <source>
        <strain evidence="7">USAMLcec3-2134</strain>
    </source>
</reference>